<evidence type="ECO:0000256" key="4">
    <source>
        <dbReference type="SAM" id="MobiDB-lite"/>
    </source>
</evidence>
<comment type="subcellular location">
    <subcellularLocation>
        <location evidence="1">Cytoplasm</location>
        <location evidence="1">Cytoskeleton</location>
    </subcellularLocation>
</comment>
<evidence type="ECO:0000313" key="6">
    <source>
        <dbReference type="Proteomes" id="UP001211907"/>
    </source>
</evidence>
<dbReference type="Gene3D" id="3.80.10.10">
    <property type="entry name" value="Ribonuclease Inhibitor"/>
    <property type="match status" value="1"/>
</dbReference>
<feature type="compositionally biased region" description="Basic and acidic residues" evidence="4">
    <location>
        <begin position="105"/>
        <end position="136"/>
    </location>
</feature>
<dbReference type="GO" id="GO:0005856">
    <property type="term" value="C:cytoskeleton"/>
    <property type="evidence" value="ECO:0007669"/>
    <property type="project" value="UniProtKB-SubCell"/>
</dbReference>
<evidence type="ECO:0000256" key="1">
    <source>
        <dbReference type="ARBA" id="ARBA00004245"/>
    </source>
</evidence>
<accession>A0AAD5XJD9</accession>
<evidence type="ECO:0000256" key="3">
    <source>
        <dbReference type="ARBA" id="ARBA00023212"/>
    </source>
</evidence>
<dbReference type="GO" id="GO:0005523">
    <property type="term" value="F:tropomyosin binding"/>
    <property type="evidence" value="ECO:0007669"/>
    <property type="project" value="InterPro"/>
</dbReference>
<evidence type="ECO:0000313" key="5">
    <source>
        <dbReference type="EMBL" id="KAJ3135041.1"/>
    </source>
</evidence>
<dbReference type="InterPro" id="IPR004934">
    <property type="entry name" value="TMOD"/>
</dbReference>
<organism evidence="5 6">
    <name type="scientific">Physocladia obscura</name>
    <dbReference type="NCBI Taxonomy" id="109957"/>
    <lineage>
        <taxon>Eukaryota</taxon>
        <taxon>Fungi</taxon>
        <taxon>Fungi incertae sedis</taxon>
        <taxon>Chytridiomycota</taxon>
        <taxon>Chytridiomycota incertae sedis</taxon>
        <taxon>Chytridiomycetes</taxon>
        <taxon>Chytridiales</taxon>
        <taxon>Chytriomycetaceae</taxon>
        <taxon>Physocladia</taxon>
    </lineage>
</organism>
<dbReference type="AlphaFoldDB" id="A0AAD5XJD9"/>
<name>A0AAD5XJD9_9FUNG</name>
<proteinExistence type="predicted"/>
<evidence type="ECO:0008006" key="7">
    <source>
        <dbReference type="Google" id="ProtNLM"/>
    </source>
</evidence>
<protein>
    <recommendedName>
        <fullName evidence="7">RNI-like protein</fullName>
    </recommendedName>
</protein>
<reference evidence="5" key="1">
    <citation type="submission" date="2020-05" db="EMBL/GenBank/DDBJ databases">
        <title>Phylogenomic resolution of chytrid fungi.</title>
        <authorList>
            <person name="Stajich J.E."/>
            <person name="Amses K."/>
            <person name="Simmons R."/>
            <person name="Seto K."/>
            <person name="Myers J."/>
            <person name="Bonds A."/>
            <person name="Quandt C.A."/>
            <person name="Barry K."/>
            <person name="Liu P."/>
            <person name="Grigoriev I."/>
            <person name="Longcore J.E."/>
            <person name="James T.Y."/>
        </authorList>
    </citation>
    <scope>NUCLEOTIDE SEQUENCE</scope>
    <source>
        <strain evidence="5">JEL0513</strain>
    </source>
</reference>
<gene>
    <name evidence="5" type="ORF">HK100_003096</name>
</gene>
<comment type="caution">
    <text evidence="5">The sequence shown here is derived from an EMBL/GenBank/DDBJ whole genome shotgun (WGS) entry which is preliminary data.</text>
</comment>
<dbReference type="EMBL" id="JADGJH010000175">
    <property type="protein sequence ID" value="KAJ3135041.1"/>
    <property type="molecule type" value="Genomic_DNA"/>
</dbReference>
<dbReference type="GO" id="GO:0007015">
    <property type="term" value="P:actin filament organization"/>
    <property type="evidence" value="ECO:0007669"/>
    <property type="project" value="TreeGrafter"/>
</dbReference>
<dbReference type="PANTHER" id="PTHR10901:SF6">
    <property type="entry name" value="TROPOMODULIN, ISOFORM N"/>
    <property type="match status" value="1"/>
</dbReference>
<feature type="compositionally biased region" description="Low complexity" evidence="4">
    <location>
        <begin position="137"/>
        <end position="160"/>
    </location>
</feature>
<dbReference type="Proteomes" id="UP001211907">
    <property type="component" value="Unassembled WGS sequence"/>
</dbReference>
<dbReference type="Pfam" id="PF13516">
    <property type="entry name" value="LRR_6"/>
    <property type="match status" value="1"/>
</dbReference>
<evidence type="ECO:0000256" key="2">
    <source>
        <dbReference type="ARBA" id="ARBA00022490"/>
    </source>
</evidence>
<keyword evidence="2" id="KW-0963">Cytoplasm</keyword>
<dbReference type="PANTHER" id="PTHR10901">
    <property type="entry name" value="TROPOMODULIN"/>
    <property type="match status" value="1"/>
</dbReference>
<feature type="region of interest" description="Disordered" evidence="4">
    <location>
        <begin position="105"/>
        <end position="175"/>
    </location>
</feature>
<dbReference type="InterPro" id="IPR001611">
    <property type="entry name" value="Leu-rich_rpt"/>
</dbReference>
<dbReference type="GO" id="GO:0051694">
    <property type="term" value="P:pointed-end actin filament capping"/>
    <property type="evidence" value="ECO:0007669"/>
    <property type="project" value="InterPro"/>
</dbReference>
<dbReference type="SUPFAM" id="SSF52047">
    <property type="entry name" value="RNI-like"/>
    <property type="match status" value="1"/>
</dbReference>
<keyword evidence="6" id="KW-1185">Reference proteome</keyword>
<dbReference type="SMART" id="SM00368">
    <property type="entry name" value="LRR_RI"/>
    <property type="match status" value="3"/>
</dbReference>
<keyword evidence="3" id="KW-0206">Cytoskeleton</keyword>
<sequence length="366" mass="39152">MGKRFWNKDFQAKNIVPMTAATDTPQAIDGETDTVSIGHAYAGNVTIGYDGVGATGDNSKGGKGATTATEKKVEEVVEEKGLVEEKVVFEEQVVEEKVVPVVEDKEKGEKEGGKEERKEGLEGAKEKGDEGSKEGISRLSLSRLSRLSHSQASRLSRRSSAQPVPLASARRASNGPPVPINALAGVVRSTNPILDEILHAITLLAANDAQLTSLDLKDCPILAPNLVAAIADALPANTHLTSLNLCNTQLSNAAAADLADALKTNKSLLQVNLESNAIGPQGMKLIAESLAVNSTLQELRLSNQKQPTGIDAEQTFANSVQKNETLLKFSLQFRDVASRNLVDRSLMRNQDKARRLRWASSTPANS</sequence>
<dbReference type="InterPro" id="IPR032675">
    <property type="entry name" value="LRR_dom_sf"/>
</dbReference>